<feature type="domain" description="ABC3 transporter permease C-terminal" evidence="7">
    <location>
        <begin position="59"/>
        <end position="178"/>
    </location>
</feature>
<sequence length="665" mass="77362">MYRKIIKRSLYNMRDSYLIYILACAFAIGIFGILISLGDNPSVRVSLRSWNSFISDITIMMSGLFAFCAFIYMAYVGGFFIKQQRNEFRTFEKLGMQRWVIVAISFIQTTIVQAFAWIIGLSTTLIFQKFMGMALFYLMRLRFNFIMHISWNDVFLLAKMFFFSTLVLSIINAIKTFRILQRKTIKREIKTRWWLRIPAGIFGLLLLFSAQICTVSLFYDMHTVSYSSKPITEIFFVMLADIFGTYLVYFGFLPTILNTLQRIHSVSYSGINMFSFKYLKERLFQNISILWFVTELSALALMLLTFCYFGYQAVHRNYNSAYPFELAADKNTAGVIKQELKKSKAHIKGEYQTNVKINLVSYYKKDNQDYIRQPMTFMSYSDYMSLPKRMRKWNGKINSREFLKIDYNGSIFENRHFKEHDIRVKDSPVIATVKTGSSFPYGSSMHFGPMMVVPDKYYQKMPAEVEDTFYGWDFKRGDRLSTKQLEKLDNFRDAYYMKVNFKKTLDQSNIEVLKKAPDRGGSIYTQAGFLRQGSIKKNFTQGGGFYLFIVSLFSVALLIALGSVLTLRILLRDDYQSRQLRTLQKIGVEESEVKRIVRRENTLTFLIPLIFALAQSIVAIAMSNTGRHISKNIILIYAGYVVLYGIFGLVSYKVSWHGIKHKFSL</sequence>
<dbReference type="GO" id="GO:0005886">
    <property type="term" value="C:plasma membrane"/>
    <property type="evidence" value="ECO:0007669"/>
    <property type="project" value="UniProtKB-SubCell"/>
</dbReference>
<keyword evidence="5 6" id="KW-0472">Membrane</keyword>
<feature type="transmembrane region" description="Helical" evidence="6">
    <location>
        <begin position="545"/>
        <end position="571"/>
    </location>
</feature>
<evidence type="ECO:0000256" key="6">
    <source>
        <dbReference type="SAM" id="Phobius"/>
    </source>
</evidence>
<dbReference type="InterPro" id="IPR003838">
    <property type="entry name" value="ABC3_permease_C"/>
</dbReference>
<evidence type="ECO:0000256" key="4">
    <source>
        <dbReference type="ARBA" id="ARBA00022989"/>
    </source>
</evidence>
<evidence type="ECO:0000256" key="3">
    <source>
        <dbReference type="ARBA" id="ARBA00022692"/>
    </source>
</evidence>
<dbReference type="STRING" id="1423788.FC78_GL002686"/>
<protein>
    <submittedName>
        <fullName evidence="8">Permease</fullName>
    </submittedName>
</protein>
<accession>A0A0R1KRG7</accession>
<keyword evidence="9" id="KW-1185">Reference proteome</keyword>
<gene>
    <name evidence="8" type="ORF">FC78_GL002686</name>
</gene>
<evidence type="ECO:0000256" key="5">
    <source>
        <dbReference type="ARBA" id="ARBA00023136"/>
    </source>
</evidence>
<dbReference type="RefSeq" id="WP_056953889.1">
    <property type="nucleotide sequence ID" value="NZ_AZDY01000038.1"/>
</dbReference>
<feature type="transmembrane region" description="Helical" evidence="6">
    <location>
        <begin position="289"/>
        <end position="311"/>
    </location>
</feature>
<evidence type="ECO:0000256" key="1">
    <source>
        <dbReference type="ARBA" id="ARBA00004651"/>
    </source>
</evidence>
<keyword evidence="2" id="KW-1003">Cell membrane</keyword>
<dbReference type="PANTHER" id="PTHR46795:SF3">
    <property type="entry name" value="ABC TRANSPORTER PERMEASE"/>
    <property type="match status" value="1"/>
</dbReference>
<comment type="caution">
    <text evidence="8">The sequence shown here is derived from an EMBL/GenBank/DDBJ whole genome shotgun (WGS) entry which is preliminary data.</text>
</comment>
<evidence type="ECO:0000313" key="8">
    <source>
        <dbReference type="EMBL" id="KRK82674.1"/>
    </source>
</evidence>
<feature type="transmembrane region" description="Helical" evidence="6">
    <location>
        <begin position="231"/>
        <end position="252"/>
    </location>
</feature>
<dbReference type="AlphaFoldDB" id="A0A0R1KRG7"/>
<reference evidence="8 9" key="1">
    <citation type="journal article" date="2015" name="Genome Announc.">
        <title>Expanding the biotechnology potential of lactobacilli through comparative genomics of 213 strains and associated genera.</title>
        <authorList>
            <person name="Sun Z."/>
            <person name="Harris H.M."/>
            <person name="McCann A."/>
            <person name="Guo C."/>
            <person name="Argimon S."/>
            <person name="Zhang W."/>
            <person name="Yang X."/>
            <person name="Jeffery I.B."/>
            <person name="Cooney J.C."/>
            <person name="Kagawa T.F."/>
            <person name="Liu W."/>
            <person name="Song Y."/>
            <person name="Salvetti E."/>
            <person name="Wrobel A."/>
            <person name="Rasinkangas P."/>
            <person name="Parkhill J."/>
            <person name="Rea M.C."/>
            <person name="O'Sullivan O."/>
            <person name="Ritari J."/>
            <person name="Douillard F.P."/>
            <person name="Paul Ross R."/>
            <person name="Yang R."/>
            <person name="Briner A.E."/>
            <person name="Felis G.E."/>
            <person name="de Vos W.M."/>
            <person name="Barrangou R."/>
            <person name="Klaenhammer T.R."/>
            <person name="Caufield P.W."/>
            <person name="Cui Y."/>
            <person name="Zhang H."/>
            <person name="O'Toole P.W."/>
        </authorList>
    </citation>
    <scope>NUCLEOTIDE SEQUENCE [LARGE SCALE GENOMIC DNA]</scope>
    <source>
        <strain evidence="8 9">DSM 19674</strain>
    </source>
</reference>
<dbReference type="OrthoDB" id="1705903at2"/>
<dbReference type="Proteomes" id="UP000051515">
    <property type="component" value="Unassembled WGS sequence"/>
</dbReference>
<feature type="transmembrane region" description="Helical" evidence="6">
    <location>
        <begin position="57"/>
        <end position="78"/>
    </location>
</feature>
<dbReference type="PANTHER" id="PTHR46795">
    <property type="entry name" value="ABC TRANSPORTER PERMEASE-RELATED-RELATED"/>
    <property type="match status" value="1"/>
</dbReference>
<dbReference type="EMBL" id="AZDY01000038">
    <property type="protein sequence ID" value="KRK82674.1"/>
    <property type="molecule type" value="Genomic_DNA"/>
</dbReference>
<dbReference type="PATRIC" id="fig|1423788.3.peg.2757"/>
<feature type="transmembrane region" description="Helical" evidence="6">
    <location>
        <begin position="154"/>
        <end position="174"/>
    </location>
</feature>
<feature type="transmembrane region" description="Helical" evidence="6">
    <location>
        <begin position="603"/>
        <end position="622"/>
    </location>
</feature>
<keyword evidence="3 6" id="KW-0812">Transmembrane</keyword>
<evidence type="ECO:0000256" key="2">
    <source>
        <dbReference type="ARBA" id="ARBA00022475"/>
    </source>
</evidence>
<name>A0A0R1KRG7_9LACO</name>
<feature type="transmembrane region" description="Helical" evidence="6">
    <location>
        <begin position="17"/>
        <end position="37"/>
    </location>
</feature>
<feature type="transmembrane region" description="Helical" evidence="6">
    <location>
        <begin position="195"/>
        <end position="219"/>
    </location>
</feature>
<dbReference type="Pfam" id="PF02687">
    <property type="entry name" value="FtsX"/>
    <property type="match status" value="1"/>
</dbReference>
<organism evidence="8 9">
    <name type="scientific">Companilactobacillus bobalius DSM 19674</name>
    <dbReference type="NCBI Taxonomy" id="1423788"/>
    <lineage>
        <taxon>Bacteria</taxon>
        <taxon>Bacillati</taxon>
        <taxon>Bacillota</taxon>
        <taxon>Bacilli</taxon>
        <taxon>Lactobacillales</taxon>
        <taxon>Lactobacillaceae</taxon>
        <taxon>Companilactobacillus</taxon>
        <taxon>Companilactobacillus bobalius</taxon>
    </lineage>
</organism>
<evidence type="ECO:0000313" key="9">
    <source>
        <dbReference type="Proteomes" id="UP000051515"/>
    </source>
</evidence>
<dbReference type="InterPro" id="IPR052536">
    <property type="entry name" value="ABC-4_Integral_Memb_Prot"/>
</dbReference>
<proteinExistence type="predicted"/>
<feature type="transmembrane region" description="Helical" evidence="6">
    <location>
        <begin position="634"/>
        <end position="652"/>
    </location>
</feature>
<keyword evidence="4 6" id="KW-1133">Transmembrane helix</keyword>
<comment type="subcellular location">
    <subcellularLocation>
        <location evidence="1">Cell membrane</location>
        <topology evidence="1">Multi-pass membrane protein</topology>
    </subcellularLocation>
</comment>
<evidence type="ECO:0000259" key="7">
    <source>
        <dbReference type="Pfam" id="PF02687"/>
    </source>
</evidence>
<feature type="transmembrane region" description="Helical" evidence="6">
    <location>
        <begin position="99"/>
        <end position="127"/>
    </location>
</feature>